<keyword evidence="1" id="KW-0433">Leucine-rich repeat</keyword>
<dbReference type="EMBL" id="JANJYJ010000009">
    <property type="protein sequence ID" value="KAK3188561.1"/>
    <property type="molecule type" value="Genomic_DNA"/>
</dbReference>
<dbReference type="Proteomes" id="UP001281410">
    <property type="component" value="Unassembled WGS sequence"/>
</dbReference>
<organism evidence="11 12">
    <name type="scientific">Dipteronia sinensis</name>
    <dbReference type="NCBI Taxonomy" id="43782"/>
    <lineage>
        <taxon>Eukaryota</taxon>
        <taxon>Viridiplantae</taxon>
        <taxon>Streptophyta</taxon>
        <taxon>Embryophyta</taxon>
        <taxon>Tracheophyta</taxon>
        <taxon>Spermatophyta</taxon>
        <taxon>Magnoliopsida</taxon>
        <taxon>eudicotyledons</taxon>
        <taxon>Gunneridae</taxon>
        <taxon>Pentapetalae</taxon>
        <taxon>rosids</taxon>
        <taxon>malvids</taxon>
        <taxon>Sapindales</taxon>
        <taxon>Sapindaceae</taxon>
        <taxon>Hippocastanoideae</taxon>
        <taxon>Acereae</taxon>
        <taxon>Dipteronia</taxon>
    </lineage>
</organism>
<feature type="domain" description="NB-ARC" evidence="6">
    <location>
        <begin position="215"/>
        <end position="372"/>
    </location>
</feature>
<dbReference type="PANTHER" id="PTHR36766:SF51">
    <property type="entry name" value="DISEASE RESISTANCE RPP13-LIKE PROTEIN 1"/>
    <property type="match status" value="1"/>
</dbReference>
<evidence type="ECO:0000256" key="4">
    <source>
        <dbReference type="ARBA" id="ARBA00022821"/>
    </source>
</evidence>
<dbReference type="GO" id="GO:0005524">
    <property type="term" value="F:ATP binding"/>
    <property type="evidence" value="ECO:0007669"/>
    <property type="project" value="UniProtKB-KW"/>
</dbReference>
<keyword evidence="4" id="KW-0611">Plant defense</keyword>
<keyword evidence="12" id="KW-1185">Reference proteome</keyword>
<dbReference type="GO" id="GO:0043531">
    <property type="term" value="F:ADP binding"/>
    <property type="evidence" value="ECO:0007669"/>
    <property type="project" value="InterPro"/>
</dbReference>
<dbReference type="FunFam" id="1.10.10.10:FF:000322">
    <property type="entry name" value="Probable disease resistance protein At1g63360"/>
    <property type="match status" value="1"/>
</dbReference>
<dbReference type="FunFam" id="3.40.50.300:FF:001091">
    <property type="entry name" value="Probable disease resistance protein At1g61300"/>
    <property type="match status" value="1"/>
</dbReference>
<keyword evidence="5" id="KW-0067">ATP-binding</keyword>
<evidence type="ECO:0000313" key="11">
    <source>
        <dbReference type="EMBL" id="KAK3188561.1"/>
    </source>
</evidence>
<dbReference type="Gene3D" id="1.10.8.430">
    <property type="entry name" value="Helical domain of apoptotic protease-activating factors"/>
    <property type="match status" value="1"/>
</dbReference>
<feature type="domain" description="R13L1/DRL21-like LRR repeat region" evidence="10">
    <location>
        <begin position="720"/>
        <end position="848"/>
    </location>
</feature>
<dbReference type="Pfam" id="PF23247">
    <property type="entry name" value="LRR_RPS2"/>
    <property type="match status" value="1"/>
</dbReference>
<dbReference type="Pfam" id="PF25019">
    <property type="entry name" value="LRR_R13L1-DRL21"/>
    <property type="match status" value="1"/>
</dbReference>
<evidence type="ECO:0008006" key="13">
    <source>
        <dbReference type="Google" id="ProtNLM"/>
    </source>
</evidence>
<keyword evidence="2" id="KW-0677">Repeat</keyword>
<dbReference type="SUPFAM" id="SSF52058">
    <property type="entry name" value="L domain-like"/>
    <property type="match status" value="3"/>
</dbReference>
<evidence type="ECO:0000259" key="10">
    <source>
        <dbReference type="Pfam" id="PF25019"/>
    </source>
</evidence>
<dbReference type="InterPro" id="IPR036388">
    <property type="entry name" value="WH-like_DNA-bd_sf"/>
</dbReference>
<dbReference type="InterPro" id="IPR057135">
    <property type="entry name" value="At4g27190-like_LRR"/>
</dbReference>
<dbReference type="InterPro" id="IPR032675">
    <property type="entry name" value="LRR_dom_sf"/>
</dbReference>
<dbReference type="GO" id="GO:0006952">
    <property type="term" value="P:defense response"/>
    <property type="evidence" value="ECO:0007669"/>
    <property type="project" value="UniProtKB-KW"/>
</dbReference>
<dbReference type="InterPro" id="IPR056789">
    <property type="entry name" value="LRR_R13L1-DRL21"/>
</dbReference>
<proteinExistence type="predicted"/>
<evidence type="ECO:0000256" key="2">
    <source>
        <dbReference type="ARBA" id="ARBA00022737"/>
    </source>
</evidence>
<dbReference type="GO" id="GO:0051707">
    <property type="term" value="P:response to other organism"/>
    <property type="evidence" value="ECO:0007669"/>
    <property type="project" value="UniProtKB-ARBA"/>
</dbReference>
<evidence type="ECO:0000259" key="8">
    <source>
        <dbReference type="Pfam" id="PF23247"/>
    </source>
</evidence>
<dbReference type="Pfam" id="PF00931">
    <property type="entry name" value="NB-ARC"/>
    <property type="match status" value="1"/>
</dbReference>
<evidence type="ECO:0000256" key="1">
    <source>
        <dbReference type="ARBA" id="ARBA00022614"/>
    </source>
</evidence>
<dbReference type="InterPro" id="IPR058922">
    <property type="entry name" value="WHD_DRP"/>
</dbReference>
<dbReference type="Pfam" id="PF23559">
    <property type="entry name" value="WHD_DRP"/>
    <property type="match status" value="1"/>
</dbReference>
<accession>A0AAE0DU86</accession>
<dbReference type="Gene3D" id="3.40.50.300">
    <property type="entry name" value="P-loop containing nucleotide triphosphate hydrolases"/>
    <property type="match status" value="1"/>
</dbReference>
<dbReference type="Gene3D" id="3.80.10.10">
    <property type="entry name" value="Ribonuclease Inhibitor"/>
    <property type="match status" value="4"/>
</dbReference>
<dbReference type="Gene3D" id="1.20.5.4130">
    <property type="match status" value="1"/>
</dbReference>
<name>A0AAE0DU86_9ROSI</name>
<sequence length="1409" mass="159817">MAIGEIFLAASLQALFDRLLSPDLLQFTRREGIRPTLEKWKGKLMTFESVLNHAEEKQLTDKDVKMWLDDLRDLAYDMEDILDEFATEALRRKLVMPTHDDDDHQGASSSTSKVRGVFSACCFNTSNLSPSAVKFNISMSSKIKSITSRMEELYNQKADFELKEIGGKASSTSTAAAAVYQRPPTTCLPTEFAVYGRDKEKAKVLDMVLSEEGPSDANFGVVPIVGMGGLGKTTLAREVYNDEKVKDFKPKAWVCVSDDFDVLGISITILESITSKSCDLKQLNLVQLQLKNALVGRKFLIVLDDVWSKNYDLWETLRSPFKVGAPGSKVIVTTRSADVALTMGPRPVGYYDLKLLSNDDCWSVFKMHAFQNGDINAHRNLDLIRDKVVQKCGGLPLAARTLGGLLCSKQGDDEWEDILNSAIWDLPYENGILPVLKLSYHHLPSHLKRCFAYCAILSKDYVFNKKDLVLLWMAEGLILKRKDNKKLEDLGGRYFNELLSRSIFQQSGNNESTYVMHDLVNDLAQWASGETSFRLEEEDEENKHSKMFERARHFSFISRHYNDKAKFEILPEVEQLRTFLAIPPNNIGYPDFFCMSVVVVSDFLSKFKKLRALSLERYHIVELPDTIGGLIYLRYLNLSLTMIRTLPETASSLFNLQTLILSNCSRLVKLPSKIENMCNLQHLDIRGTRLREMPLGMKELKDLQTLTNFTVGKDGAGCALEDLKNFKFLQGGLHISRLDNVVGVDHTTREAILSNKKGLKVIELEWGTQFDDSRNEVEEKNVLEMLQPHTNLRNLTLKCYGGIGFPSWLGDASFSNITVLMLERCENCTTLPSLGLLSSLKDLTIIGMKRLKSLASEFYGAGCLRPFQSLEILRFEDLQEWDCWETTEKNEHFETFPRLRELSFKKCPKLSGKLPDHLPLLEMLAISECAQLVVLLSSLPVLCKLEVNGCKRVVWCSTSDSQSMQGFQRVESLKIDGCEQLIHLWQNEISLEKTPKELHAFNSLKNLCIRDCQNLVLFPEICFLPLLTQLKIENCYALMSLPEGMQQKNVHLESLVIDGNHSLSFVTRGQLPSSLKQLRLKKCKKLQYVFADADEENINDINAFLEMLTVESCPSLTCLSTRDQLPATFRYLHIQGCSMITTLSSGQLPDSLQDLCIWCCPKFESITERFHNSMLLEKIWISTCENFESIPEGIHKLSRLREIHIDTCPSLVCFPEGVLPSTNLRSFTIYDCENLNALPRGMQTLNSLSISDSPSIKSLPEECFHTKLTKLEIGIRNLGMYEHLIQWGLPKLTSLTSLQIRDCPDVLSFEIGMMLPTSLTHLTISQFPKLKYLSSDGFQNLTSLVYLYISTCPNLISFPKIGLPPSLMELRIFSCPMLRERCRRDKGQEWSKIVHIPCVKIDCNFIDEL</sequence>
<dbReference type="InterPro" id="IPR027417">
    <property type="entry name" value="P-loop_NTPase"/>
</dbReference>
<protein>
    <recommendedName>
        <fullName evidence="13">Disease resistance RPP13-like protein 1</fullName>
    </recommendedName>
</protein>
<evidence type="ECO:0000256" key="3">
    <source>
        <dbReference type="ARBA" id="ARBA00022741"/>
    </source>
</evidence>
<dbReference type="InterPro" id="IPR002182">
    <property type="entry name" value="NB-ARC"/>
</dbReference>
<dbReference type="SUPFAM" id="SSF52540">
    <property type="entry name" value="P-loop containing nucleoside triphosphate hydrolases"/>
    <property type="match status" value="1"/>
</dbReference>
<evidence type="ECO:0000313" key="12">
    <source>
        <dbReference type="Proteomes" id="UP001281410"/>
    </source>
</evidence>
<dbReference type="PANTHER" id="PTHR36766">
    <property type="entry name" value="PLANT BROAD-SPECTRUM MILDEW RESISTANCE PROTEIN RPW8"/>
    <property type="match status" value="1"/>
</dbReference>
<reference evidence="11" key="1">
    <citation type="journal article" date="2023" name="Plant J.">
        <title>Genome sequences and population genomics provide insights into the demographic history, inbreeding, and mutation load of two 'living fossil' tree species of Dipteronia.</title>
        <authorList>
            <person name="Feng Y."/>
            <person name="Comes H.P."/>
            <person name="Chen J."/>
            <person name="Zhu S."/>
            <person name="Lu R."/>
            <person name="Zhang X."/>
            <person name="Li P."/>
            <person name="Qiu J."/>
            <person name="Olsen K.M."/>
            <person name="Qiu Y."/>
        </authorList>
    </citation>
    <scope>NUCLEOTIDE SEQUENCE</scope>
    <source>
        <strain evidence="11">NBL</strain>
    </source>
</reference>
<evidence type="ECO:0000256" key="5">
    <source>
        <dbReference type="ARBA" id="ARBA00022840"/>
    </source>
</evidence>
<keyword evidence="3" id="KW-0547">Nucleotide-binding</keyword>
<evidence type="ECO:0000259" key="9">
    <source>
        <dbReference type="Pfam" id="PF23559"/>
    </source>
</evidence>
<comment type="caution">
    <text evidence="11">The sequence shown here is derived from an EMBL/GenBank/DDBJ whole genome shotgun (WGS) entry which is preliminary data.</text>
</comment>
<feature type="domain" description="Disease resistance N-terminal" evidence="7">
    <location>
        <begin position="10"/>
        <end position="104"/>
    </location>
</feature>
<feature type="domain" description="Disease resistance protein winged helix" evidence="9">
    <location>
        <begin position="458"/>
        <end position="524"/>
    </location>
</feature>
<evidence type="ECO:0000259" key="6">
    <source>
        <dbReference type="Pfam" id="PF00931"/>
    </source>
</evidence>
<dbReference type="Gene3D" id="1.10.10.10">
    <property type="entry name" value="Winged helix-like DNA-binding domain superfamily/Winged helix DNA-binding domain"/>
    <property type="match status" value="1"/>
</dbReference>
<gene>
    <name evidence="11" type="ORF">Dsin_028122</name>
</gene>
<dbReference type="Pfam" id="PF18052">
    <property type="entry name" value="Rx_N"/>
    <property type="match status" value="1"/>
</dbReference>
<dbReference type="InterPro" id="IPR041118">
    <property type="entry name" value="Rx_N"/>
</dbReference>
<dbReference type="InterPro" id="IPR042197">
    <property type="entry name" value="Apaf_helical"/>
</dbReference>
<evidence type="ECO:0000259" key="7">
    <source>
        <dbReference type="Pfam" id="PF18052"/>
    </source>
</evidence>
<dbReference type="PRINTS" id="PR00364">
    <property type="entry name" value="DISEASERSIST"/>
</dbReference>
<feature type="domain" description="Disease resistance protein At4g27190-like leucine-rich repeats" evidence="8">
    <location>
        <begin position="988"/>
        <end position="1119"/>
    </location>
</feature>